<evidence type="ECO:0000256" key="10">
    <source>
        <dbReference type="ARBA" id="ARBA00023136"/>
    </source>
</evidence>
<dbReference type="GO" id="GO:0005886">
    <property type="term" value="C:plasma membrane"/>
    <property type="evidence" value="ECO:0007669"/>
    <property type="project" value="UniProtKB-SubCell"/>
</dbReference>
<feature type="transmembrane region" description="Helical" evidence="11">
    <location>
        <begin position="20"/>
        <end position="39"/>
    </location>
</feature>
<dbReference type="EMBL" id="RJUK01000001">
    <property type="protein sequence ID" value="ROQ20248.1"/>
    <property type="molecule type" value="Genomic_DNA"/>
</dbReference>
<dbReference type="OrthoDB" id="9811406at2"/>
<keyword evidence="13" id="KW-1185">Reference proteome</keyword>
<evidence type="ECO:0000256" key="7">
    <source>
        <dbReference type="ARBA" id="ARBA00022927"/>
    </source>
</evidence>
<organism evidence="12 13">
    <name type="scientific">Marinimicrobium koreense</name>
    <dbReference type="NCBI Taxonomy" id="306545"/>
    <lineage>
        <taxon>Bacteria</taxon>
        <taxon>Pseudomonadati</taxon>
        <taxon>Pseudomonadota</taxon>
        <taxon>Gammaproteobacteria</taxon>
        <taxon>Cellvibrionales</taxon>
        <taxon>Cellvibrionaceae</taxon>
        <taxon>Marinimicrobium</taxon>
    </lineage>
</organism>
<evidence type="ECO:0000313" key="13">
    <source>
        <dbReference type="Proteomes" id="UP000273643"/>
    </source>
</evidence>
<reference evidence="12 13" key="1">
    <citation type="submission" date="2018-11" db="EMBL/GenBank/DDBJ databases">
        <title>Genomic Encyclopedia of Type Strains, Phase IV (KMG-IV): sequencing the most valuable type-strain genomes for metagenomic binning, comparative biology and taxonomic classification.</title>
        <authorList>
            <person name="Goeker M."/>
        </authorList>
    </citation>
    <scope>NUCLEOTIDE SEQUENCE [LARGE SCALE GENOMIC DNA]</scope>
    <source>
        <strain evidence="12 13">DSM 16974</strain>
    </source>
</reference>
<protein>
    <recommendedName>
        <fullName evidence="3">Sec translocon accessory complex subunit YajC</fullName>
    </recommendedName>
</protein>
<keyword evidence="5" id="KW-1003">Cell membrane</keyword>
<evidence type="ECO:0000256" key="9">
    <source>
        <dbReference type="ARBA" id="ARBA00023010"/>
    </source>
</evidence>
<dbReference type="Pfam" id="PF02699">
    <property type="entry name" value="YajC"/>
    <property type="match status" value="1"/>
</dbReference>
<keyword evidence="6 11" id="KW-0812">Transmembrane</keyword>
<keyword evidence="7" id="KW-0653">Protein transport</keyword>
<sequence>MDFFIPAAMAQDAAQPQGNPMVTLLMFVGLFVFMYLFIIRPQRKRQKEHQNLVSALSKGDEVVMTSGLLGKILKVDDNYIVLETGENIEQKFQKVAVHAVLPKGTIKSI</sequence>
<evidence type="ECO:0000256" key="8">
    <source>
        <dbReference type="ARBA" id="ARBA00022989"/>
    </source>
</evidence>
<dbReference type="NCBIfam" id="TIGR00739">
    <property type="entry name" value="yajC"/>
    <property type="match status" value="1"/>
</dbReference>
<comment type="caution">
    <text evidence="12">The sequence shown here is derived from an EMBL/GenBank/DDBJ whole genome shotgun (WGS) entry which is preliminary data.</text>
</comment>
<comment type="similarity">
    <text evidence="2">Belongs to the YajC family.</text>
</comment>
<evidence type="ECO:0000256" key="3">
    <source>
        <dbReference type="ARBA" id="ARBA00014962"/>
    </source>
</evidence>
<evidence type="ECO:0000256" key="1">
    <source>
        <dbReference type="ARBA" id="ARBA00004162"/>
    </source>
</evidence>
<dbReference type="Proteomes" id="UP000273643">
    <property type="component" value="Unassembled WGS sequence"/>
</dbReference>
<dbReference type="InterPro" id="IPR003849">
    <property type="entry name" value="Preprotein_translocase_YajC"/>
</dbReference>
<evidence type="ECO:0000256" key="4">
    <source>
        <dbReference type="ARBA" id="ARBA00022448"/>
    </source>
</evidence>
<dbReference type="AlphaFoldDB" id="A0A3N1NY60"/>
<evidence type="ECO:0000313" key="12">
    <source>
        <dbReference type="EMBL" id="ROQ20248.1"/>
    </source>
</evidence>
<keyword evidence="10 11" id="KW-0472">Membrane</keyword>
<keyword evidence="8 11" id="KW-1133">Transmembrane helix</keyword>
<keyword evidence="4" id="KW-0813">Transport</keyword>
<name>A0A3N1NY60_9GAMM</name>
<evidence type="ECO:0000256" key="11">
    <source>
        <dbReference type="SAM" id="Phobius"/>
    </source>
</evidence>
<dbReference type="PRINTS" id="PR01853">
    <property type="entry name" value="YAJCTRNLCASE"/>
</dbReference>
<evidence type="ECO:0000256" key="2">
    <source>
        <dbReference type="ARBA" id="ARBA00006742"/>
    </source>
</evidence>
<evidence type="ECO:0000256" key="5">
    <source>
        <dbReference type="ARBA" id="ARBA00022475"/>
    </source>
</evidence>
<dbReference type="GO" id="GO:0015031">
    <property type="term" value="P:protein transport"/>
    <property type="evidence" value="ECO:0007669"/>
    <property type="project" value="UniProtKB-KW"/>
</dbReference>
<proteinExistence type="inferred from homology"/>
<dbReference type="PANTHER" id="PTHR33909:SF1">
    <property type="entry name" value="SEC TRANSLOCON ACCESSORY COMPLEX SUBUNIT YAJC"/>
    <property type="match status" value="1"/>
</dbReference>
<keyword evidence="9" id="KW-0811">Translocation</keyword>
<gene>
    <name evidence="12" type="ORF">EDC38_0849</name>
</gene>
<dbReference type="SMART" id="SM01323">
    <property type="entry name" value="YajC"/>
    <property type="match status" value="1"/>
</dbReference>
<comment type="subcellular location">
    <subcellularLocation>
        <location evidence="1">Cell membrane</location>
        <topology evidence="1">Single-pass membrane protein</topology>
    </subcellularLocation>
</comment>
<dbReference type="PANTHER" id="PTHR33909">
    <property type="entry name" value="SEC TRANSLOCON ACCESSORY COMPLEX SUBUNIT YAJC"/>
    <property type="match status" value="1"/>
</dbReference>
<evidence type="ECO:0000256" key="6">
    <source>
        <dbReference type="ARBA" id="ARBA00022692"/>
    </source>
</evidence>
<accession>A0A3N1NY60</accession>
<dbReference type="RefSeq" id="WP_024460265.1">
    <property type="nucleotide sequence ID" value="NZ_JBHYFO010000002.1"/>
</dbReference>